<reference evidence="1 2" key="1">
    <citation type="submission" date="2009-02" db="EMBL/GenBank/DDBJ databases">
        <title>Sequencing of the draft genome and assembly of Dethiobacter alkaliphilus AHT 1.</title>
        <authorList>
            <consortium name="US DOE Joint Genome Institute (JGI-PGF)"/>
            <person name="Lucas S."/>
            <person name="Copeland A."/>
            <person name="Lapidus A."/>
            <person name="Glavina del Rio T."/>
            <person name="Dalin E."/>
            <person name="Tice H."/>
            <person name="Bruce D."/>
            <person name="Goodwin L."/>
            <person name="Pitluck S."/>
            <person name="Larimer F."/>
            <person name="Land M.L."/>
            <person name="Hauser L."/>
            <person name="Muyzer G."/>
        </authorList>
    </citation>
    <scope>NUCLEOTIDE SEQUENCE [LARGE SCALE GENOMIC DNA]</scope>
    <source>
        <strain evidence="1 2">AHT 1</strain>
    </source>
</reference>
<dbReference type="AlphaFoldDB" id="C0GE89"/>
<proteinExistence type="predicted"/>
<dbReference type="Pfam" id="PF10083">
    <property type="entry name" value="DUF2321"/>
    <property type="match status" value="1"/>
</dbReference>
<comment type="caution">
    <text evidence="1">The sequence shown here is derived from an EMBL/GenBank/DDBJ whole genome shotgun (WGS) entry which is preliminary data.</text>
</comment>
<evidence type="ECO:0000313" key="2">
    <source>
        <dbReference type="Proteomes" id="UP000006443"/>
    </source>
</evidence>
<evidence type="ECO:0008006" key="3">
    <source>
        <dbReference type="Google" id="ProtNLM"/>
    </source>
</evidence>
<evidence type="ECO:0000313" key="1">
    <source>
        <dbReference type="EMBL" id="EEG78383.1"/>
    </source>
</evidence>
<dbReference type="RefSeq" id="WP_008515097.1">
    <property type="nucleotide sequence ID" value="NZ_ACJM01000003.1"/>
</dbReference>
<keyword evidence="2" id="KW-1185">Reference proteome</keyword>
<dbReference type="eggNOG" id="COG4306">
    <property type="taxonomic scope" value="Bacteria"/>
</dbReference>
<sequence>MGRYDEALICKNGHVINESANRNPEFNTKFCDKCGAETIRKCLNCGTGIRGEYHVEGVFDLTGHSPAPSYCHDCGKPYPWIEEQLNALDEIVDLMDELSELEKQEFKQSAREVTTENPRTSLAALKIKKFGIKVGSEVYGAARDILVQIAVEAALKSSGMKP</sequence>
<organism evidence="1 2">
    <name type="scientific">Dethiobacter alkaliphilus AHT 1</name>
    <dbReference type="NCBI Taxonomy" id="555088"/>
    <lineage>
        <taxon>Bacteria</taxon>
        <taxon>Bacillati</taxon>
        <taxon>Bacillota</taxon>
        <taxon>Dethiobacteria</taxon>
        <taxon>Dethiobacterales</taxon>
        <taxon>Dethiobacteraceae</taxon>
        <taxon>Dethiobacter</taxon>
    </lineage>
</organism>
<dbReference type="Proteomes" id="UP000006443">
    <property type="component" value="Unassembled WGS sequence"/>
</dbReference>
<dbReference type="EMBL" id="ACJM01000003">
    <property type="protein sequence ID" value="EEG78383.1"/>
    <property type="molecule type" value="Genomic_DNA"/>
</dbReference>
<accession>C0GE89</accession>
<gene>
    <name evidence="1" type="ORF">DealDRAFT_0798</name>
</gene>
<name>C0GE89_DETAL</name>
<dbReference type="InterPro" id="IPR016891">
    <property type="entry name" value="DUF2321"/>
</dbReference>
<protein>
    <recommendedName>
        <fullName evidence="3">DUF2321 domain-containing protein</fullName>
    </recommendedName>
</protein>